<reference evidence="2 3" key="1">
    <citation type="submission" date="2019-02" db="EMBL/GenBank/DDBJ databases">
        <authorList>
            <person name="Li Y."/>
        </authorList>
    </citation>
    <scope>NUCLEOTIDE SEQUENCE [LARGE SCALE GENOMIC DNA]</scope>
    <source>
        <strain evidence="2 3">3-7</strain>
    </source>
</reference>
<evidence type="ECO:0008006" key="4">
    <source>
        <dbReference type="Google" id="ProtNLM"/>
    </source>
</evidence>
<comment type="caution">
    <text evidence="2">The sequence shown here is derived from an EMBL/GenBank/DDBJ whole genome shotgun (WGS) entry which is preliminary data.</text>
</comment>
<protein>
    <recommendedName>
        <fullName evidence="4">TonB-dependent receptor</fullName>
    </recommendedName>
</protein>
<sequence>MVFVRSVLAVMLLGTSPAAIAQVATQDKATTPEAQVADPGGDDIIVTGEKANRTLQDTPARA</sequence>
<name>A0A4Q6XHT2_9SPHN</name>
<feature type="signal peptide" evidence="1">
    <location>
        <begin position="1"/>
        <end position="21"/>
    </location>
</feature>
<proteinExistence type="predicted"/>
<gene>
    <name evidence="2" type="ORF">EWE75_23050</name>
</gene>
<organism evidence="2 3">
    <name type="scientific">Sphingomonas populi</name>
    <dbReference type="NCBI Taxonomy" id="2484750"/>
    <lineage>
        <taxon>Bacteria</taxon>
        <taxon>Pseudomonadati</taxon>
        <taxon>Pseudomonadota</taxon>
        <taxon>Alphaproteobacteria</taxon>
        <taxon>Sphingomonadales</taxon>
        <taxon>Sphingomonadaceae</taxon>
        <taxon>Sphingomonas</taxon>
    </lineage>
</organism>
<evidence type="ECO:0000313" key="2">
    <source>
        <dbReference type="EMBL" id="RZF59183.1"/>
    </source>
</evidence>
<evidence type="ECO:0000313" key="3">
    <source>
        <dbReference type="Proteomes" id="UP000292085"/>
    </source>
</evidence>
<feature type="chain" id="PRO_5020206566" description="TonB-dependent receptor" evidence="1">
    <location>
        <begin position="22"/>
        <end position="62"/>
    </location>
</feature>
<dbReference type="RefSeq" id="WP_130160410.1">
    <property type="nucleotide sequence ID" value="NZ_SGIS01000076.1"/>
</dbReference>
<keyword evidence="1" id="KW-0732">Signal</keyword>
<dbReference type="Proteomes" id="UP000292085">
    <property type="component" value="Unassembled WGS sequence"/>
</dbReference>
<keyword evidence="3" id="KW-1185">Reference proteome</keyword>
<dbReference type="EMBL" id="SGIS01000076">
    <property type="protein sequence ID" value="RZF59183.1"/>
    <property type="molecule type" value="Genomic_DNA"/>
</dbReference>
<evidence type="ECO:0000256" key="1">
    <source>
        <dbReference type="SAM" id="SignalP"/>
    </source>
</evidence>
<dbReference type="AlphaFoldDB" id="A0A4Q6XHT2"/>
<accession>A0A4Q6XHT2</accession>